<dbReference type="EMBL" id="JARBHB010000001">
    <property type="protein sequence ID" value="KAJ8898153.1"/>
    <property type="molecule type" value="Genomic_DNA"/>
</dbReference>
<protein>
    <submittedName>
        <fullName evidence="2">Uncharacterized protein</fullName>
    </submittedName>
</protein>
<evidence type="ECO:0000313" key="2">
    <source>
        <dbReference type="EMBL" id="KAJ8898153.1"/>
    </source>
</evidence>
<evidence type="ECO:0000256" key="1">
    <source>
        <dbReference type="SAM" id="MobiDB-lite"/>
    </source>
</evidence>
<reference evidence="2 3" key="1">
    <citation type="submission" date="2023-02" db="EMBL/GenBank/DDBJ databases">
        <title>LHISI_Scaffold_Assembly.</title>
        <authorList>
            <person name="Stuart O.P."/>
            <person name="Cleave R."/>
            <person name="Magrath M.J.L."/>
            <person name="Mikheyev A.S."/>
        </authorList>
    </citation>
    <scope>NUCLEOTIDE SEQUENCE [LARGE SCALE GENOMIC DNA]</scope>
    <source>
        <strain evidence="2">Daus_M_001</strain>
        <tissue evidence="2">Leg muscle</tissue>
    </source>
</reference>
<accession>A0ABQ9INA5</accession>
<organism evidence="2 3">
    <name type="scientific">Dryococelus australis</name>
    <dbReference type="NCBI Taxonomy" id="614101"/>
    <lineage>
        <taxon>Eukaryota</taxon>
        <taxon>Metazoa</taxon>
        <taxon>Ecdysozoa</taxon>
        <taxon>Arthropoda</taxon>
        <taxon>Hexapoda</taxon>
        <taxon>Insecta</taxon>
        <taxon>Pterygota</taxon>
        <taxon>Neoptera</taxon>
        <taxon>Polyneoptera</taxon>
        <taxon>Phasmatodea</taxon>
        <taxon>Verophasmatodea</taxon>
        <taxon>Anareolatae</taxon>
        <taxon>Phasmatidae</taxon>
        <taxon>Eurycanthinae</taxon>
        <taxon>Dryococelus</taxon>
    </lineage>
</organism>
<feature type="region of interest" description="Disordered" evidence="1">
    <location>
        <begin position="1"/>
        <end position="21"/>
    </location>
</feature>
<proteinExistence type="predicted"/>
<name>A0ABQ9INA5_9NEOP</name>
<keyword evidence="3" id="KW-1185">Reference proteome</keyword>
<sequence length="900" mass="101425">MEVFQKKSTASESVESNIGNKTPVANNRQLAGIYVLKKRKAIDMIMETLLMKMLIEIGVLFLTFSCIHPTKFLIQHCTYLVVKMTSSRADVKNDEVSMEQRRNERVRETGNPREDPPTNGIVRHDFYLRKSGVTRPGMEPGSPWWEVSRLTAQPPWPPTQHLANISSQTPAVGPTTLPLWDSPDYVCDSPRLQRHCGKSQQKIAFRTQSWRKKAQGLAEVGNISTNSPDRETEVVGRSLGARRHKALLKLATFQQTHRIEKPNSRTQSWRKKAQGLAEVGNISTNTEGVSGDAGAGKFACSKTSLRYSRDDKCREIQKKKVCAIAMLDVNGLLLLVQELPEGWNKSSSAKQGEITQIEMSRSFRQIALNLKRNERMGEDRGYCLNDSRGYVYATSHGTIPDSKKYLTTPHRNFKNNYFQNSWVLLIWEPRFIGVGTKSIVSCCRSSLAATAHAAKLAYFLRIAVQSNVAAFSLRRLWLLTVRWKYETRHSLQQDNLHVTGEILSNPQRTACKHKLRTDGASLVSKILSLATKACKSRKVEDAGREHRALPSASSEPELFAKTNDKGFPTFILRCIIIFVLNHRADYMESVSPPLPDITRSAVSSLAAEVVALPNPLRWSKVIPIKSQPRQPSKSRFHFYFRRASGWSTRLAAEKKNKFPKDTQHLSDGNCRGIVNTGLILVEDVVGLNSRVGLSGQARRGIFLGRLFERTPSRWRGAERIAMETAILNFKRDRGRGGRGIGKHSRKKEPPPFFLHLPQEGKNLPWWARAQDSRNSRREGGFSKNACRFCVSYISPRWFDSESDKKPWTDCTLTLDARQNSSKWLSASEPGQTPRRQIIALAPLNIHDAEAADVRDGRAGAQQCVLPAQRFDCSTRHITKYTDCPEISIPATRNTRTLDGK</sequence>
<feature type="region of interest" description="Disordered" evidence="1">
    <location>
        <begin position="93"/>
        <end position="121"/>
    </location>
</feature>
<feature type="region of interest" description="Disordered" evidence="1">
    <location>
        <begin position="733"/>
        <end position="754"/>
    </location>
</feature>
<gene>
    <name evidence="2" type="ORF">PR048_003513</name>
</gene>
<comment type="caution">
    <text evidence="2">The sequence shown here is derived from an EMBL/GenBank/DDBJ whole genome shotgun (WGS) entry which is preliminary data.</text>
</comment>
<evidence type="ECO:0000313" key="3">
    <source>
        <dbReference type="Proteomes" id="UP001159363"/>
    </source>
</evidence>
<dbReference type="Proteomes" id="UP001159363">
    <property type="component" value="Chromosome 1"/>
</dbReference>